<dbReference type="InParanoid" id="A0A078B4I6"/>
<evidence type="ECO:0000256" key="7">
    <source>
        <dbReference type="ARBA" id="ARBA00023211"/>
    </source>
</evidence>
<evidence type="ECO:0000313" key="11">
    <source>
        <dbReference type="EMBL" id="CDW88137.1"/>
    </source>
</evidence>
<dbReference type="PANTHER" id="PTHR15749">
    <property type="entry name" value="FANCONI-ASSOCIATED NUCLEASE 1"/>
    <property type="match status" value="1"/>
</dbReference>
<protein>
    <recommendedName>
        <fullName evidence="8">Fanconi-associated nuclease</fullName>
        <ecNumber evidence="8">3.1.4.1</ecNumber>
    </recommendedName>
</protein>
<keyword evidence="6 8" id="KW-0460">Magnesium</keyword>
<dbReference type="GO" id="GO:0036297">
    <property type="term" value="P:interstrand cross-link repair"/>
    <property type="evidence" value="ECO:0007669"/>
    <property type="project" value="InterPro"/>
</dbReference>
<name>A0A078B4I6_STYLE</name>
<dbReference type="InterPro" id="IPR014883">
    <property type="entry name" value="VRR_NUC"/>
</dbReference>
<dbReference type="GO" id="GO:0004528">
    <property type="term" value="F:phosphodiesterase I activity"/>
    <property type="evidence" value="ECO:0007669"/>
    <property type="project" value="UniProtKB-EC"/>
</dbReference>
<keyword evidence="8" id="KW-0227">DNA damage</keyword>
<evidence type="ECO:0000259" key="10">
    <source>
        <dbReference type="SMART" id="SM00990"/>
    </source>
</evidence>
<accession>A0A078B4I6</accession>
<evidence type="ECO:0000256" key="1">
    <source>
        <dbReference type="ARBA" id="ARBA00000983"/>
    </source>
</evidence>
<dbReference type="GO" id="GO:0008409">
    <property type="term" value="F:5'-3' exonuclease activity"/>
    <property type="evidence" value="ECO:0007669"/>
    <property type="project" value="TreeGrafter"/>
</dbReference>
<comment type="subcellular location">
    <subcellularLocation>
        <location evidence="8">Nucleus</location>
    </subcellularLocation>
</comment>
<keyword evidence="8" id="KW-0539">Nucleus</keyword>
<evidence type="ECO:0000256" key="6">
    <source>
        <dbReference type="ARBA" id="ARBA00022842"/>
    </source>
</evidence>
<dbReference type="Gene3D" id="3.40.1350.10">
    <property type="match status" value="1"/>
</dbReference>
<dbReference type="InterPro" id="IPR049126">
    <property type="entry name" value="FAN1-like_TPR"/>
</dbReference>
<reference evidence="11 12" key="1">
    <citation type="submission" date="2014-06" db="EMBL/GenBank/DDBJ databases">
        <authorList>
            <person name="Swart Estienne"/>
        </authorList>
    </citation>
    <scope>NUCLEOTIDE SEQUENCE [LARGE SCALE GENOMIC DNA]</scope>
    <source>
        <strain evidence="11 12">130c</strain>
    </source>
</reference>
<dbReference type="InterPro" id="IPR011856">
    <property type="entry name" value="tRNA_endonuc-like_dom_sf"/>
</dbReference>
<dbReference type="Pfam" id="PF21170">
    <property type="entry name" value="FAN1_TPR"/>
    <property type="match status" value="1"/>
</dbReference>
<comment type="catalytic activity">
    <reaction evidence="1 8">
        <text>Hydrolytically removes 5'-nucleotides successively from the 3'-hydroxy termini of 3'-hydroxy-terminated oligonucleotides.</text>
        <dbReference type="EC" id="3.1.4.1"/>
    </reaction>
</comment>
<gene>
    <name evidence="11" type="primary">Contig11848.g12666</name>
    <name evidence="11" type="ORF">STYLEM_17254</name>
</gene>
<evidence type="ECO:0000256" key="8">
    <source>
        <dbReference type="RuleBase" id="RU365033"/>
    </source>
</evidence>
<dbReference type="Proteomes" id="UP000039865">
    <property type="component" value="Unassembled WGS sequence"/>
</dbReference>
<dbReference type="Pfam" id="PF08774">
    <property type="entry name" value="VRR_NUC"/>
    <property type="match status" value="1"/>
</dbReference>
<dbReference type="PANTHER" id="PTHR15749:SF4">
    <property type="entry name" value="FANCONI-ASSOCIATED NUCLEASE 1"/>
    <property type="match status" value="1"/>
</dbReference>
<dbReference type="EC" id="3.1.4.1" evidence="8"/>
<dbReference type="AlphaFoldDB" id="A0A078B4I6"/>
<evidence type="ECO:0000256" key="4">
    <source>
        <dbReference type="ARBA" id="ARBA00022723"/>
    </source>
</evidence>
<organism evidence="11 12">
    <name type="scientific">Stylonychia lemnae</name>
    <name type="common">Ciliate</name>
    <dbReference type="NCBI Taxonomy" id="5949"/>
    <lineage>
        <taxon>Eukaryota</taxon>
        <taxon>Sar</taxon>
        <taxon>Alveolata</taxon>
        <taxon>Ciliophora</taxon>
        <taxon>Intramacronucleata</taxon>
        <taxon>Spirotrichea</taxon>
        <taxon>Stichotrichia</taxon>
        <taxon>Sporadotrichida</taxon>
        <taxon>Oxytrichidae</taxon>
        <taxon>Stylonychinae</taxon>
        <taxon>Stylonychia</taxon>
    </lineage>
</organism>
<dbReference type="SMART" id="SM00990">
    <property type="entry name" value="VRR_NUC"/>
    <property type="match status" value="1"/>
</dbReference>
<evidence type="ECO:0000313" key="12">
    <source>
        <dbReference type="Proteomes" id="UP000039865"/>
    </source>
</evidence>
<feature type="domain" description="VRR-NUC" evidence="10">
    <location>
        <begin position="1134"/>
        <end position="1240"/>
    </location>
</feature>
<dbReference type="InterPro" id="IPR033315">
    <property type="entry name" value="Fan1-like"/>
</dbReference>
<keyword evidence="7 8" id="KW-0464">Manganese</keyword>
<keyword evidence="3 8" id="KW-0540">Nuclease</keyword>
<dbReference type="GO" id="GO:0070336">
    <property type="term" value="F:flap-structured DNA binding"/>
    <property type="evidence" value="ECO:0007669"/>
    <property type="project" value="TreeGrafter"/>
</dbReference>
<comment type="function">
    <text evidence="8">Nuclease required for the repair of DNA interstrand cross-links (ICL). Acts as a 5'-3' exonuclease that anchors at a cut end of DNA and cleaves DNA successively at every third nucleotide, allowing to excise an ICL from one strand through flanking incisions.</text>
</comment>
<dbReference type="GO" id="GO:0046872">
    <property type="term" value="F:metal ion binding"/>
    <property type="evidence" value="ECO:0007669"/>
    <property type="project" value="UniProtKB-KW"/>
</dbReference>
<keyword evidence="12" id="KW-1185">Reference proteome</keyword>
<dbReference type="OrthoDB" id="312891at2759"/>
<comment type="similarity">
    <text evidence="2 8">Belongs to the FAN1 family.</text>
</comment>
<dbReference type="EMBL" id="CCKQ01016265">
    <property type="protein sequence ID" value="CDW88137.1"/>
    <property type="molecule type" value="Genomic_DNA"/>
</dbReference>
<feature type="region of interest" description="Disordered" evidence="9">
    <location>
        <begin position="870"/>
        <end position="943"/>
    </location>
</feature>
<keyword evidence="4 8" id="KW-0479">Metal-binding</keyword>
<evidence type="ECO:0000256" key="5">
    <source>
        <dbReference type="ARBA" id="ARBA00022801"/>
    </source>
</evidence>
<sequence>MSSALTNSSSGSSVSTLDKHQKSLENFYNIKTPHPKKESSATDSEYFEYYQFPMVFRQKILYRKQYEQNHKPDKNLLKCNHAIKVVASRTTRQEDRTDLIEEFDLGYLAVDFSFNMSIILNENREYFKIDCKFTNSPKTDMIDIAVGFLDHILKDQKIKDSAISDQVESGCSSYSVKDFWGMPKILQKAFKQIDIHNINKEVGFEFYAKSNNDQNDLILEQAQLKEEAGHFDYFKEYVPPESLCLSQSEASTEILSSIKEEIINSQTSSLSQKTYQESLQNYKQPIDEDNRNFDLVLQTVLKYENLFTEDEKSLIYLFMAQENQVKTLYARMFFRRRYWFNNHILSKYTSNSEQIETSVQRLYKNGFVRNDQDVVYDNDFERISELIENGINISGIKILESEIKKIIRGQSRDDLPHEFDLIHVNNFYQLKHTFEGPLAETCIKASQKISLWIRQISEENIQSGKKVLFFRDNQMSDKLKMTNRIMSRIMNTLGEKNDNSFGSSKINATTAASSLLSFMKLSNEISKKLSKGDNQLKERILDAFYKANDNSRTYYLEEKSRSLFYRCLRLFFFYQKKDAYETLLGHDYGFYRYEKFQNYLSDKDRNPDNHNLKPIFQNRDDFITFDESSQIIGATFDFLSINLKRRDLECKLATKIIKRTLRILGVEYRKDNREFLLFDNLRALHQDSEVGTKVSDDKHQFIDRYRSEWSYLRILDALFPILEKDKQYQISAITLIFLLQNKIFYTQRGKWWHRLAVNLKHMKNKNDALKTCDLALRDEFVKGDKKNMILKIRLNLFVEINRQQGKLLLKNSKAKAKLKGKKDKLQIKKKKSSKTDNIHMMEQLNKSFAQSQGIIRDMKRKLNRITMLNSFLDDDNPGGQGGISNVHILDDYSDEEDNDKQVGKKRKKKSKKQLYSDEDEDDEKYSTDGDVQNETSDIDEETHTNNIMIFGNDKSSSNICSQTSDLQITEIRSLDTSKELNLSLNPDVLIEKEKKSTYDQLQRSCESKINKEYFKEVFLNARRNFNGEHLKSVYLDKKSNKFFNVENLALHYYGQKQKWNGAHVENSLMKYMYGIMMWDEIFNDDIPYVFQTTYQFQPLDFDYPEFYTHRKKLIDDKLQRIINMPRMEIKKYLTSEYEKHKNYHNPIVNWDNIKLTKERMASIAYCMGGPLIAMFFEKLAQDFKNWGYGMPDLVLWREDKAAIKFVEVKSENDNVSEQQKCWIYNITECGIDVEVCWITDKVEGVDVF</sequence>
<comment type="cofactor">
    <cofactor evidence="8">
        <name>Mg(2+)</name>
        <dbReference type="ChEBI" id="CHEBI:18420"/>
    </cofactor>
    <cofactor evidence="8">
        <name>Mn(2+)</name>
        <dbReference type="ChEBI" id="CHEBI:29035"/>
    </cofactor>
</comment>
<dbReference type="GO" id="GO:0005634">
    <property type="term" value="C:nucleus"/>
    <property type="evidence" value="ECO:0007669"/>
    <property type="project" value="UniProtKB-SubCell"/>
</dbReference>
<evidence type="ECO:0000256" key="9">
    <source>
        <dbReference type="SAM" id="MobiDB-lite"/>
    </source>
</evidence>
<keyword evidence="8" id="KW-0234">DNA repair</keyword>
<keyword evidence="5 8" id="KW-0378">Hydrolase</keyword>
<proteinExistence type="inferred from homology"/>
<evidence type="ECO:0000256" key="2">
    <source>
        <dbReference type="ARBA" id="ARBA00005533"/>
    </source>
</evidence>
<evidence type="ECO:0000256" key="3">
    <source>
        <dbReference type="ARBA" id="ARBA00022722"/>
    </source>
</evidence>
<feature type="compositionally biased region" description="Basic residues" evidence="9">
    <location>
        <begin position="903"/>
        <end position="912"/>
    </location>
</feature>
<dbReference type="GO" id="GO:0017108">
    <property type="term" value="F:5'-flap endonuclease activity"/>
    <property type="evidence" value="ECO:0007669"/>
    <property type="project" value="TreeGrafter"/>
</dbReference>